<dbReference type="Gene3D" id="2.60.120.10">
    <property type="entry name" value="Jelly Rolls"/>
    <property type="match status" value="1"/>
</dbReference>
<dbReference type="Proteomes" id="UP001647436">
    <property type="component" value="Unassembled WGS sequence"/>
</dbReference>
<protein>
    <recommendedName>
        <fullName evidence="2">Cupin type-2 domain-containing protein</fullName>
    </recommendedName>
</protein>
<evidence type="ECO:0000259" key="2">
    <source>
        <dbReference type="Pfam" id="PF07883"/>
    </source>
</evidence>
<dbReference type="RefSeq" id="WP_211456093.1">
    <property type="nucleotide sequence ID" value="NZ_JAANES010000001.1"/>
</dbReference>
<feature type="domain" description="Cupin type-2" evidence="2">
    <location>
        <begin position="68"/>
        <end position="133"/>
    </location>
</feature>
<dbReference type="InterPro" id="IPR013096">
    <property type="entry name" value="Cupin_2"/>
</dbReference>
<accession>A0ABS5LNT7</accession>
<dbReference type="CDD" id="cd02233">
    <property type="entry name" value="cupin_HNL-like"/>
    <property type="match status" value="1"/>
</dbReference>
<dbReference type="PANTHER" id="PTHR43698">
    <property type="entry name" value="RIBD C-TERMINAL DOMAIN CONTAINING PROTEIN"/>
    <property type="match status" value="1"/>
</dbReference>
<comment type="caution">
    <text evidence="3">The sequence shown here is derived from an EMBL/GenBank/DDBJ whole genome shotgun (WGS) entry which is preliminary data.</text>
</comment>
<proteinExistence type="predicted"/>
<dbReference type="InterPro" id="IPR014710">
    <property type="entry name" value="RmlC-like_jellyroll"/>
</dbReference>
<dbReference type="PANTHER" id="PTHR43698:SF1">
    <property type="entry name" value="BLL4564 PROTEIN"/>
    <property type="match status" value="1"/>
</dbReference>
<dbReference type="InterPro" id="IPR011051">
    <property type="entry name" value="RmlC_Cupin_sf"/>
</dbReference>
<gene>
    <name evidence="3" type="ORF">DJFAAGMI_00874</name>
</gene>
<keyword evidence="4" id="KW-1185">Reference proteome</keyword>
<sequence length="160" mass="16950">MKKTLTGMLACAALGSGVAAPQEALTGTSITRAGTQNTMTGPEGFFTGLVRVEPLFPTSEEINASGAYVTFSPGARSAWHTHPKGQYLVVTAGTGLTQEWGKAIQEIRPGDVIWCPPGVRHWHGAAPETAMTHLAVTGATADGRNVEWLEKVSDDQYNAR</sequence>
<dbReference type="EMBL" id="JAANES010000001">
    <property type="protein sequence ID" value="MBS3018143.1"/>
    <property type="molecule type" value="Genomic_DNA"/>
</dbReference>
<keyword evidence="1" id="KW-0732">Signal</keyword>
<feature type="signal peptide" evidence="1">
    <location>
        <begin position="1"/>
        <end position="19"/>
    </location>
</feature>
<evidence type="ECO:0000256" key="1">
    <source>
        <dbReference type="SAM" id="SignalP"/>
    </source>
</evidence>
<reference evidence="3 4" key="1">
    <citation type="submission" date="2020-03" db="EMBL/GenBank/DDBJ databases">
        <title>The role of nitrogen metabolism on polyethylene biodegradation.</title>
        <authorList>
            <person name="Peixoto J."/>
            <person name="Vizzotto C.S."/>
            <person name="Ramos A."/>
            <person name="Alves G."/>
            <person name="Steindorff A."/>
            <person name="Kruger R."/>
        </authorList>
    </citation>
    <scope>NUCLEOTIDE SEQUENCE [LARGE SCALE GENOMIC DNA]</scope>
    <source>
        <strain evidence="3 4">PE63</strain>
    </source>
</reference>
<dbReference type="Pfam" id="PF07883">
    <property type="entry name" value="Cupin_2"/>
    <property type="match status" value="1"/>
</dbReference>
<evidence type="ECO:0000313" key="3">
    <source>
        <dbReference type="EMBL" id="MBS3018143.1"/>
    </source>
</evidence>
<feature type="chain" id="PRO_5045443765" description="Cupin type-2 domain-containing protein" evidence="1">
    <location>
        <begin position="20"/>
        <end position="160"/>
    </location>
</feature>
<evidence type="ECO:0000313" key="4">
    <source>
        <dbReference type="Proteomes" id="UP001647436"/>
    </source>
</evidence>
<dbReference type="InterPro" id="IPR047263">
    <property type="entry name" value="HNL-like_cupin"/>
</dbReference>
<dbReference type="SUPFAM" id="SSF51182">
    <property type="entry name" value="RmlC-like cupins"/>
    <property type="match status" value="1"/>
</dbReference>
<name>A0ABS5LNT7_9BURK</name>
<organism evidence="3 4">
    <name type="scientific">Comamonas brasiliensis</name>
    <dbReference type="NCBI Taxonomy" id="1812482"/>
    <lineage>
        <taxon>Bacteria</taxon>
        <taxon>Pseudomonadati</taxon>
        <taxon>Pseudomonadota</taxon>
        <taxon>Betaproteobacteria</taxon>
        <taxon>Burkholderiales</taxon>
        <taxon>Comamonadaceae</taxon>
        <taxon>Comamonas</taxon>
    </lineage>
</organism>